<accession>X1P9I8</accession>
<organism evidence="6">
    <name type="scientific">marine sediment metagenome</name>
    <dbReference type="NCBI Taxonomy" id="412755"/>
    <lineage>
        <taxon>unclassified sequences</taxon>
        <taxon>metagenomes</taxon>
        <taxon>ecological metagenomes</taxon>
    </lineage>
</organism>
<evidence type="ECO:0000313" key="6">
    <source>
        <dbReference type="EMBL" id="GAI52488.1"/>
    </source>
</evidence>
<keyword evidence="2" id="KW-0560">Oxidoreductase</keyword>
<dbReference type="GO" id="GO:0016491">
    <property type="term" value="F:oxidoreductase activity"/>
    <property type="evidence" value="ECO:0007669"/>
    <property type="project" value="UniProtKB-KW"/>
</dbReference>
<reference evidence="6" key="1">
    <citation type="journal article" date="2014" name="Front. Microbiol.">
        <title>High frequency of phylogenetically diverse reductive dehalogenase-homologous genes in deep subseafloor sedimentary metagenomes.</title>
        <authorList>
            <person name="Kawai M."/>
            <person name="Futagami T."/>
            <person name="Toyoda A."/>
            <person name="Takaki Y."/>
            <person name="Nishi S."/>
            <person name="Hori S."/>
            <person name="Arai W."/>
            <person name="Tsubouchi T."/>
            <person name="Morono Y."/>
            <person name="Uchiyama I."/>
            <person name="Ito T."/>
            <person name="Fujiyama A."/>
            <person name="Inagaki F."/>
            <person name="Takami H."/>
        </authorList>
    </citation>
    <scope>NUCLEOTIDE SEQUENCE</scope>
    <source>
        <strain evidence="6">Expedition CK06-06</strain>
    </source>
</reference>
<evidence type="ECO:0000259" key="5">
    <source>
        <dbReference type="Pfam" id="PF02662"/>
    </source>
</evidence>
<comment type="caution">
    <text evidence="6">The sequence shown here is derived from an EMBL/GenBank/DDBJ whole genome shotgun (WGS) entry which is preliminary data.</text>
</comment>
<feature type="domain" description="F420-non-reducing hydrogenase iron-sulfur subunit D" evidence="5">
    <location>
        <begin position="1"/>
        <end position="67"/>
    </location>
</feature>
<dbReference type="EMBL" id="BARV01037606">
    <property type="protein sequence ID" value="GAI52488.1"/>
    <property type="molecule type" value="Genomic_DNA"/>
</dbReference>
<sequence>VLGCHLGDCHYAQGNYKTLRRMPLLKKMLAQLGIEEERVRLDWVSASEGARFVSIVNDMTEKVRALGPFKQNSQEAKHG</sequence>
<protein>
    <recommendedName>
        <fullName evidence="5">F420-non-reducing hydrogenase iron-sulfur subunit D domain-containing protein</fullName>
    </recommendedName>
</protein>
<evidence type="ECO:0000256" key="3">
    <source>
        <dbReference type="ARBA" id="ARBA00023004"/>
    </source>
</evidence>
<proteinExistence type="predicted"/>
<feature type="non-terminal residue" evidence="6">
    <location>
        <position position="1"/>
    </location>
</feature>
<keyword evidence="1" id="KW-0479">Metal-binding</keyword>
<gene>
    <name evidence="6" type="ORF">S06H3_58137</name>
</gene>
<dbReference type="InterPro" id="IPR003813">
    <property type="entry name" value="MvhD/FlpD"/>
</dbReference>
<dbReference type="GO" id="GO:0046872">
    <property type="term" value="F:metal ion binding"/>
    <property type="evidence" value="ECO:0007669"/>
    <property type="project" value="UniProtKB-KW"/>
</dbReference>
<name>X1P9I8_9ZZZZ</name>
<evidence type="ECO:0000256" key="4">
    <source>
        <dbReference type="ARBA" id="ARBA00023014"/>
    </source>
</evidence>
<evidence type="ECO:0000256" key="1">
    <source>
        <dbReference type="ARBA" id="ARBA00022723"/>
    </source>
</evidence>
<keyword evidence="3" id="KW-0408">Iron</keyword>
<dbReference type="Pfam" id="PF02662">
    <property type="entry name" value="FlpD"/>
    <property type="match status" value="1"/>
</dbReference>
<dbReference type="AlphaFoldDB" id="X1P9I8"/>
<dbReference type="GO" id="GO:0051536">
    <property type="term" value="F:iron-sulfur cluster binding"/>
    <property type="evidence" value="ECO:0007669"/>
    <property type="project" value="UniProtKB-KW"/>
</dbReference>
<keyword evidence="4" id="KW-0411">Iron-sulfur</keyword>
<evidence type="ECO:0000256" key="2">
    <source>
        <dbReference type="ARBA" id="ARBA00023002"/>
    </source>
</evidence>